<protein>
    <recommendedName>
        <fullName evidence="4">BZIP domain-containing protein</fullName>
    </recommendedName>
</protein>
<dbReference type="Proteomes" id="UP000053029">
    <property type="component" value="Unassembled WGS sequence"/>
</dbReference>
<dbReference type="SUPFAM" id="SSF57959">
    <property type="entry name" value="Leucine zipper domain"/>
    <property type="match status" value="1"/>
</dbReference>
<evidence type="ECO:0000256" key="3">
    <source>
        <dbReference type="SAM" id="MobiDB-lite"/>
    </source>
</evidence>
<organism evidence="5 6">
    <name type="scientific">Fonsecaea pedrosoi CBS 271.37</name>
    <dbReference type="NCBI Taxonomy" id="1442368"/>
    <lineage>
        <taxon>Eukaryota</taxon>
        <taxon>Fungi</taxon>
        <taxon>Dikarya</taxon>
        <taxon>Ascomycota</taxon>
        <taxon>Pezizomycotina</taxon>
        <taxon>Eurotiomycetes</taxon>
        <taxon>Chaetothyriomycetidae</taxon>
        <taxon>Chaetothyriales</taxon>
        <taxon>Herpotrichiellaceae</taxon>
        <taxon>Fonsecaea</taxon>
    </lineage>
</organism>
<dbReference type="VEuPathDB" id="FungiDB:Z517_10982"/>
<proteinExistence type="predicted"/>
<dbReference type="GO" id="GO:0000976">
    <property type="term" value="F:transcription cis-regulatory region binding"/>
    <property type="evidence" value="ECO:0007669"/>
    <property type="project" value="InterPro"/>
</dbReference>
<dbReference type="GeneID" id="25310472"/>
<keyword evidence="6" id="KW-1185">Reference proteome</keyword>
<evidence type="ECO:0000313" key="5">
    <source>
        <dbReference type="EMBL" id="KIW76236.1"/>
    </source>
</evidence>
<dbReference type="InterPro" id="IPR050936">
    <property type="entry name" value="AP-1-like"/>
</dbReference>
<feature type="region of interest" description="Disordered" evidence="3">
    <location>
        <begin position="133"/>
        <end position="157"/>
    </location>
</feature>
<dbReference type="Pfam" id="PF00170">
    <property type="entry name" value="bZIP_1"/>
    <property type="match status" value="1"/>
</dbReference>
<dbReference type="STRING" id="1442368.A0A0D2DEW1"/>
<dbReference type="EMBL" id="KN846975">
    <property type="protein sequence ID" value="KIW76236.1"/>
    <property type="molecule type" value="Genomic_DNA"/>
</dbReference>
<name>A0A0D2DEW1_9EURO</name>
<dbReference type="AlphaFoldDB" id="A0A0D2DEW1"/>
<sequence>MDYFAVAAAHRGSYFESLVDAGSSDSSSPDVRLPNAGPALGASSCAVAAEILTICSSTQNMGDVFRYGGLEPGMFPPSHGWSQSDLDTLDAFAEFKPQTGRQGSAQLSTDSEQTIVPPSKLVRDIFGNQPRLHANEQGQRRRAQNRASQRAFRERKEKHVKGLEYQLETLNEKHQDLLCSYNKQSDSIIRLNTKIAQLQADLEALRFSATMTEPPTSHPRPRHKWNGPKTTSPDKFDAFPNPVAHPTPVLYDGYELGPDGTIVNTVENQNAAQATKRKQRLPDFEDLLRMG</sequence>
<evidence type="ECO:0000313" key="6">
    <source>
        <dbReference type="Proteomes" id="UP000053029"/>
    </source>
</evidence>
<dbReference type="InterPro" id="IPR046347">
    <property type="entry name" value="bZIP_sf"/>
</dbReference>
<dbReference type="HOGENOM" id="CLU_076384_0_0_1"/>
<accession>A0A0D2DEW1</accession>
<dbReference type="PROSITE" id="PS00036">
    <property type="entry name" value="BZIP_BASIC"/>
    <property type="match status" value="1"/>
</dbReference>
<dbReference type="RefSeq" id="XP_013280044.1">
    <property type="nucleotide sequence ID" value="XM_013424590.1"/>
</dbReference>
<gene>
    <name evidence="5" type="ORF">Z517_10982</name>
</gene>
<comment type="subcellular location">
    <subcellularLocation>
        <location evidence="1">Nucleus</location>
    </subcellularLocation>
</comment>
<evidence type="ECO:0000256" key="2">
    <source>
        <dbReference type="ARBA" id="ARBA00023242"/>
    </source>
</evidence>
<dbReference type="CDD" id="cd14688">
    <property type="entry name" value="bZIP_YAP"/>
    <property type="match status" value="1"/>
</dbReference>
<dbReference type="SMART" id="SM00338">
    <property type="entry name" value="BRLZ"/>
    <property type="match status" value="1"/>
</dbReference>
<dbReference type="GO" id="GO:0001228">
    <property type="term" value="F:DNA-binding transcription activator activity, RNA polymerase II-specific"/>
    <property type="evidence" value="ECO:0007669"/>
    <property type="project" value="TreeGrafter"/>
</dbReference>
<dbReference type="Gene3D" id="1.20.5.170">
    <property type="match status" value="1"/>
</dbReference>
<reference evidence="5 6" key="1">
    <citation type="submission" date="2015-01" db="EMBL/GenBank/DDBJ databases">
        <title>The Genome Sequence of Fonsecaea pedrosoi CBS 271.37.</title>
        <authorList>
            <consortium name="The Broad Institute Genomics Platform"/>
            <person name="Cuomo C."/>
            <person name="de Hoog S."/>
            <person name="Gorbushina A."/>
            <person name="Stielow B."/>
            <person name="Teixiera M."/>
            <person name="Abouelleil A."/>
            <person name="Chapman S.B."/>
            <person name="Priest M."/>
            <person name="Young S.K."/>
            <person name="Wortman J."/>
            <person name="Nusbaum C."/>
            <person name="Birren B."/>
        </authorList>
    </citation>
    <scope>NUCLEOTIDE SEQUENCE [LARGE SCALE GENOMIC DNA]</scope>
    <source>
        <strain evidence="5 6">CBS 271.37</strain>
    </source>
</reference>
<dbReference type="OrthoDB" id="2593073at2759"/>
<dbReference type="GO" id="GO:0090575">
    <property type="term" value="C:RNA polymerase II transcription regulator complex"/>
    <property type="evidence" value="ECO:0007669"/>
    <property type="project" value="TreeGrafter"/>
</dbReference>
<keyword evidence="2" id="KW-0539">Nucleus</keyword>
<dbReference type="InterPro" id="IPR004827">
    <property type="entry name" value="bZIP"/>
</dbReference>
<evidence type="ECO:0000259" key="4">
    <source>
        <dbReference type="PROSITE" id="PS50217"/>
    </source>
</evidence>
<dbReference type="PANTHER" id="PTHR40621:SF6">
    <property type="entry name" value="AP-1-LIKE TRANSCRIPTION FACTOR YAP1-RELATED"/>
    <property type="match status" value="1"/>
</dbReference>
<dbReference type="PANTHER" id="PTHR40621">
    <property type="entry name" value="TRANSCRIPTION FACTOR KAPC-RELATED"/>
    <property type="match status" value="1"/>
</dbReference>
<evidence type="ECO:0000256" key="1">
    <source>
        <dbReference type="ARBA" id="ARBA00004123"/>
    </source>
</evidence>
<feature type="domain" description="BZIP" evidence="4">
    <location>
        <begin position="135"/>
        <end position="198"/>
    </location>
</feature>
<dbReference type="PROSITE" id="PS50217">
    <property type="entry name" value="BZIP"/>
    <property type="match status" value="1"/>
</dbReference>